<keyword evidence="1" id="KW-0812">Transmembrane</keyword>
<gene>
    <name evidence="2" type="ORF">ESA94_09650</name>
</gene>
<keyword evidence="1" id="KW-0472">Membrane</keyword>
<proteinExistence type="predicted"/>
<dbReference type="Proteomes" id="UP000290204">
    <property type="component" value="Unassembled WGS sequence"/>
</dbReference>
<dbReference type="EMBL" id="SDHW01000002">
    <property type="protein sequence ID" value="RXK60717.1"/>
    <property type="molecule type" value="Genomic_DNA"/>
</dbReference>
<evidence type="ECO:0008006" key="4">
    <source>
        <dbReference type="Google" id="ProtNLM"/>
    </source>
</evidence>
<sequence>MAFNDFRNYHPYRLTPRQRKFLKHWEKRRTIPKWKYILFHGVLREGLACMLVIKLLQFAFDPQAFVGFYINTMGILFLLLEVCFWLGGGGIIGWFKHRSFETEYEMLKSMEHF</sequence>
<feature type="transmembrane region" description="Helical" evidence="1">
    <location>
        <begin position="68"/>
        <end position="95"/>
    </location>
</feature>
<dbReference type="RefSeq" id="WP_129130678.1">
    <property type="nucleotide sequence ID" value="NZ_SDHW01000002.1"/>
</dbReference>
<dbReference type="OrthoDB" id="9830820at2"/>
<reference evidence="2 3" key="1">
    <citation type="submission" date="2019-01" db="EMBL/GenBank/DDBJ databases">
        <title>Lacibacter sp. strain TTM-7.</title>
        <authorList>
            <person name="Chen W.-M."/>
        </authorList>
    </citation>
    <scope>NUCLEOTIDE SEQUENCE [LARGE SCALE GENOMIC DNA]</scope>
    <source>
        <strain evidence="2 3">TTM-7</strain>
    </source>
</reference>
<accession>A0A4Q1CK08</accession>
<keyword evidence="3" id="KW-1185">Reference proteome</keyword>
<comment type="caution">
    <text evidence="2">The sequence shown here is derived from an EMBL/GenBank/DDBJ whole genome shotgun (WGS) entry which is preliminary data.</text>
</comment>
<keyword evidence="1" id="KW-1133">Transmembrane helix</keyword>
<organism evidence="2 3">
    <name type="scientific">Lacibacter luteus</name>
    <dbReference type="NCBI Taxonomy" id="2508719"/>
    <lineage>
        <taxon>Bacteria</taxon>
        <taxon>Pseudomonadati</taxon>
        <taxon>Bacteroidota</taxon>
        <taxon>Chitinophagia</taxon>
        <taxon>Chitinophagales</taxon>
        <taxon>Chitinophagaceae</taxon>
        <taxon>Lacibacter</taxon>
    </lineage>
</organism>
<evidence type="ECO:0000313" key="3">
    <source>
        <dbReference type="Proteomes" id="UP000290204"/>
    </source>
</evidence>
<name>A0A4Q1CK08_9BACT</name>
<feature type="transmembrane region" description="Helical" evidence="1">
    <location>
        <begin position="36"/>
        <end position="56"/>
    </location>
</feature>
<evidence type="ECO:0000256" key="1">
    <source>
        <dbReference type="SAM" id="Phobius"/>
    </source>
</evidence>
<protein>
    <recommendedName>
        <fullName evidence="4">2TM domain-containing protein</fullName>
    </recommendedName>
</protein>
<dbReference type="AlphaFoldDB" id="A0A4Q1CK08"/>
<evidence type="ECO:0000313" key="2">
    <source>
        <dbReference type="EMBL" id="RXK60717.1"/>
    </source>
</evidence>